<dbReference type="GO" id="GO:0003735">
    <property type="term" value="F:structural constituent of ribosome"/>
    <property type="evidence" value="ECO:0007669"/>
    <property type="project" value="InterPro"/>
</dbReference>
<dbReference type="Gene3D" id="3.90.470.10">
    <property type="entry name" value="Ribosomal protein L22/L17"/>
    <property type="match status" value="1"/>
</dbReference>
<evidence type="ECO:0008006" key="2">
    <source>
        <dbReference type="Google" id="ProtNLM"/>
    </source>
</evidence>
<proteinExistence type="predicted"/>
<dbReference type="Ensembl" id="ENSCHIT00010046065.1">
    <property type="protein sequence ID" value="ENSCHIP00010032729.1"/>
    <property type="gene ID" value="ENSCHIG00010024344.1"/>
</dbReference>
<dbReference type="GO" id="GO:0002181">
    <property type="term" value="P:cytoplasmic translation"/>
    <property type="evidence" value="ECO:0007669"/>
    <property type="project" value="TreeGrafter"/>
</dbReference>
<evidence type="ECO:0000313" key="1">
    <source>
        <dbReference type="Ensembl" id="ENSCHIP00010032729.1"/>
    </source>
</evidence>
<dbReference type="PANTHER" id="PTHR11593:SF10">
    <property type="entry name" value="60S RIBOSOMAL PROTEIN L17"/>
    <property type="match status" value="1"/>
</dbReference>
<organism evidence="1">
    <name type="scientific">Capra hircus</name>
    <name type="common">Goat</name>
    <dbReference type="NCBI Taxonomy" id="9925"/>
    <lineage>
        <taxon>Eukaryota</taxon>
        <taxon>Metazoa</taxon>
        <taxon>Chordata</taxon>
        <taxon>Craniata</taxon>
        <taxon>Vertebrata</taxon>
        <taxon>Euteleostomi</taxon>
        <taxon>Mammalia</taxon>
        <taxon>Eutheria</taxon>
        <taxon>Laurasiatheria</taxon>
        <taxon>Artiodactyla</taxon>
        <taxon>Ruminantia</taxon>
        <taxon>Pecora</taxon>
        <taxon>Bovidae</taxon>
        <taxon>Caprinae</taxon>
        <taxon>Capra</taxon>
    </lineage>
</organism>
<dbReference type="GO" id="GO:0022625">
    <property type="term" value="C:cytosolic large ribosomal subunit"/>
    <property type="evidence" value="ECO:0007669"/>
    <property type="project" value="TreeGrafter"/>
</dbReference>
<dbReference type="AlphaFoldDB" id="A0A8C2RRN8"/>
<reference evidence="1" key="2">
    <citation type="submission" date="2025-08" db="UniProtKB">
        <authorList>
            <consortium name="Ensembl"/>
        </authorList>
    </citation>
    <scope>IDENTIFICATION</scope>
</reference>
<accession>A0A8C2RRN8</accession>
<dbReference type="PANTHER" id="PTHR11593">
    <property type="entry name" value="60S RIBOSOMAL PROTEIN L17"/>
    <property type="match status" value="1"/>
</dbReference>
<dbReference type="InterPro" id="IPR005721">
    <property type="entry name" value="Ribosomal_uL22_euk/arc"/>
</dbReference>
<dbReference type="SUPFAM" id="SSF54843">
    <property type="entry name" value="Ribosomal protein L22"/>
    <property type="match status" value="1"/>
</dbReference>
<name>A0A8C2RRN8_CAPHI</name>
<protein>
    <recommendedName>
        <fullName evidence="2">60S ribosomal protein L17</fullName>
    </recommendedName>
</protein>
<dbReference type="InterPro" id="IPR036394">
    <property type="entry name" value="Ribosomal_uL22_sf"/>
</dbReference>
<reference evidence="1" key="1">
    <citation type="submission" date="2019-03" db="EMBL/GenBank/DDBJ databases">
        <title>Genome sequencing and reference-guided assembly of Black Bengal Goat (Capra hircus).</title>
        <authorList>
            <person name="Siddiki A.Z."/>
            <person name="Baten A."/>
            <person name="Billah M."/>
            <person name="Alam M.A.U."/>
            <person name="Shawrob K.S.M."/>
            <person name="Saha S."/>
            <person name="Chowdhury M."/>
            <person name="Rahman A.H."/>
            <person name="Stear M."/>
            <person name="Miah G."/>
            <person name="Das G.B."/>
            <person name="Hossain M.M."/>
            <person name="Kumkum M."/>
            <person name="Islam M.S."/>
            <person name="Mollah A.M."/>
            <person name="Ahsan A."/>
            <person name="Tusar F."/>
            <person name="Khan M.K.I."/>
        </authorList>
    </citation>
    <scope>NUCLEOTIDE SEQUENCE [LARGE SCALE GENOMIC DNA]</scope>
</reference>
<sequence>MLSLKMEHNTLDPENPTNHTDQEVQIFVFTLRTLEKPPRPLSVCISEKPPISEGCHRKEAMRAIPSFQRGVGRCAQAKEWSKKTAEFLLHMLRNAESAELKGKDIDSVVIEHIQVNKDPRRQHRT</sequence>